<evidence type="ECO:0000256" key="11">
    <source>
        <dbReference type="ARBA" id="ARBA00023136"/>
    </source>
</evidence>
<dbReference type="GO" id="GO:0015099">
    <property type="term" value="F:nickel cation transmembrane transporter activity"/>
    <property type="evidence" value="ECO:0007669"/>
    <property type="project" value="InterPro"/>
</dbReference>
<feature type="transmembrane region" description="Helical" evidence="13">
    <location>
        <begin position="311"/>
        <end position="330"/>
    </location>
</feature>
<name>A0A1Y5RK46_9RHOB</name>
<keyword evidence="7 13" id="KW-0812">Transmembrane</keyword>
<dbReference type="Proteomes" id="UP000193409">
    <property type="component" value="Unassembled WGS sequence"/>
</dbReference>
<feature type="transmembrane region" description="Helical" evidence="13">
    <location>
        <begin position="412"/>
        <end position="433"/>
    </location>
</feature>
<evidence type="ECO:0000256" key="4">
    <source>
        <dbReference type="ARBA" id="ARBA00022448"/>
    </source>
</evidence>
<evidence type="ECO:0000256" key="5">
    <source>
        <dbReference type="ARBA" id="ARBA00022475"/>
    </source>
</evidence>
<keyword evidence="16" id="KW-1185">Reference proteome</keyword>
<evidence type="ECO:0000256" key="13">
    <source>
        <dbReference type="SAM" id="Phobius"/>
    </source>
</evidence>
<keyword evidence="11 13" id="KW-0472">Membrane</keyword>
<dbReference type="PANTHER" id="PTHR40659">
    <property type="entry name" value="NICKEL/COBALT EFFLUX SYSTEM RCNA"/>
    <property type="match status" value="1"/>
</dbReference>
<keyword evidence="6" id="KW-0533">Nickel</keyword>
<keyword evidence="5" id="KW-1003">Cell membrane</keyword>
<evidence type="ECO:0000256" key="9">
    <source>
        <dbReference type="ARBA" id="ARBA00023065"/>
    </source>
</evidence>
<dbReference type="Gene3D" id="2.40.50.870">
    <property type="entry name" value="Protein of unknown function (DUF3299)"/>
    <property type="match status" value="1"/>
</dbReference>
<sequence length="535" mass="57656">MDAQQVITFFGYMVLLLLLALGLHPSTALADEPPHVVWDDLAPSTAPYDDPFLEMSYQQKDDLRTILDAARRVDDAELGQRAQEARVRLRDQGYDADELLTQRLVVMEKRREEATGVTGQYLGREVSLDGYVLPLRGDNGRVFSFLLVPWVGACIHTPPPPPNQMVRVDVPEGIEIDEAFHAIRLRGVLEHEPSVSNLFLVDGQRMVEASYSLKEAQVWGVPGEIKASAAAPVQGNIVARTQAWISNLFTTSMTSMDQGKSLATVAFALLVAFLYGVLHTLGPGHGKAVVISYFVGEGGSLRRGVGMGVRIAIVHVFSAVAAVFLLDLAIRQTTGGAPSDYRLIRLSSYALIIAIGLWMLWKSLRTIHDLRRTASATHEHGSHHRHPHDDNTLSGCAACAIAEKSSSRSDGWLATAVGIVPCTGALIVMLFGFANDLVLPAIAMVAAISLGMAISMSLIGVAAIWGRAKVAQRIGANAATHQRFESVAQVAGATCVTVVGVLLFVTSWNTPVQPLASQKDEVGESQGTTLSALWD</sequence>
<dbReference type="Pfam" id="PF03824">
    <property type="entry name" value="NicO"/>
    <property type="match status" value="1"/>
</dbReference>
<dbReference type="EMBL" id="FWFQ01000003">
    <property type="protein sequence ID" value="SLN19406.1"/>
    <property type="molecule type" value="Genomic_DNA"/>
</dbReference>
<evidence type="ECO:0000256" key="7">
    <source>
        <dbReference type="ARBA" id="ARBA00022692"/>
    </source>
</evidence>
<dbReference type="GO" id="GO:0010045">
    <property type="term" value="P:response to nickel cation"/>
    <property type="evidence" value="ECO:0007669"/>
    <property type="project" value="TreeGrafter"/>
</dbReference>
<dbReference type="GO" id="GO:0005886">
    <property type="term" value="C:plasma membrane"/>
    <property type="evidence" value="ECO:0007669"/>
    <property type="project" value="UniProtKB-SubCell"/>
</dbReference>
<proteinExistence type="predicted"/>
<dbReference type="GO" id="GO:0046583">
    <property type="term" value="F:monoatomic cation efflux transmembrane transporter activity"/>
    <property type="evidence" value="ECO:0007669"/>
    <property type="project" value="TreeGrafter"/>
</dbReference>
<feature type="transmembrane region" description="Helical" evidence="13">
    <location>
        <begin position="439"/>
        <end position="465"/>
    </location>
</feature>
<feature type="transmembrane region" description="Helical" evidence="13">
    <location>
        <begin position="342"/>
        <end position="361"/>
    </location>
</feature>
<evidence type="ECO:0000256" key="14">
    <source>
        <dbReference type="SAM" id="SignalP"/>
    </source>
</evidence>
<dbReference type="InterPro" id="IPR051224">
    <property type="entry name" value="NiCoT_RcnA"/>
</dbReference>
<keyword evidence="12" id="KW-0170">Cobalt</keyword>
<dbReference type="GO" id="GO:0006824">
    <property type="term" value="P:cobalt ion transport"/>
    <property type="evidence" value="ECO:0007669"/>
    <property type="project" value="UniProtKB-KW"/>
</dbReference>
<dbReference type="AlphaFoldDB" id="A0A1Y5RK46"/>
<feature type="chain" id="PRO_5013323165" evidence="14">
    <location>
        <begin position="31"/>
        <end position="535"/>
    </location>
</feature>
<comment type="subcellular location">
    <subcellularLocation>
        <location evidence="2">Cell membrane</location>
        <topology evidence="2">Multi-pass membrane protein</topology>
    </subcellularLocation>
</comment>
<feature type="signal peptide" evidence="14">
    <location>
        <begin position="1"/>
        <end position="30"/>
    </location>
</feature>
<dbReference type="PANTHER" id="PTHR40659:SF1">
    <property type="entry name" value="NICKEL_COBALT EFFLUX SYSTEM RCNA"/>
    <property type="match status" value="1"/>
</dbReference>
<gene>
    <name evidence="15" type="ORF">PSA7680_00702</name>
</gene>
<dbReference type="GO" id="GO:0032025">
    <property type="term" value="P:response to cobalt ion"/>
    <property type="evidence" value="ECO:0007669"/>
    <property type="project" value="TreeGrafter"/>
</dbReference>
<evidence type="ECO:0000256" key="1">
    <source>
        <dbReference type="ARBA" id="ARBA00002510"/>
    </source>
</evidence>
<dbReference type="Pfam" id="PF11736">
    <property type="entry name" value="DUF3299"/>
    <property type="match status" value="1"/>
</dbReference>
<accession>A0A1Y5RK46</accession>
<keyword evidence="14" id="KW-0732">Signal</keyword>
<keyword evidence="10" id="KW-0921">Nickel transport</keyword>
<evidence type="ECO:0000256" key="6">
    <source>
        <dbReference type="ARBA" id="ARBA00022596"/>
    </source>
</evidence>
<reference evidence="15 16" key="1">
    <citation type="submission" date="2017-03" db="EMBL/GenBank/DDBJ databases">
        <authorList>
            <person name="Afonso C.L."/>
            <person name="Miller P.J."/>
            <person name="Scott M.A."/>
            <person name="Spackman E."/>
            <person name="Goraichik I."/>
            <person name="Dimitrov K.M."/>
            <person name="Suarez D.L."/>
            <person name="Swayne D.E."/>
        </authorList>
    </citation>
    <scope>NUCLEOTIDE SEQUENCE [LARGE SCALE GENOMIC DNA]</scope>
    <source>
        <strain evidence="15 16">CECT 7680</strain>
    </source>
</reference>
<evidence type="ECO:0000256" key="12">
    <source>
        <dbReference type="ARBA" id="ARBA00023285"/>
    </source>
</evidence>
<feature type="transmembrane region" description="Helical" evidence="13">
    <location>
        <begin position="261"/>
        <end position="278"/>
    </location>
</feature>
<evidence type="ECO:0000313" key="15">
    <source>
        <dbReference type="EMBL" id="SLN19406.1"/>
    </source>
</evidence>
<evidence type="ECO:0000256" key="10">
    <source>
        <dbReference type="ARBA" id="ARBA00023112"/>
    </source>
</evidence>
<dbReference type="InterPro" id="IPR011541">
    <property type="entry name" value="Ni/Co_transpt_high_affinity"/>
</dbReference>
<keyword evidence="8 13" id="KW-1133">Transmembrane helix</keyword>
<keyword evidence="3" id="KW-0171">Cobalt transport</keyword>
<organism evidence="15 16">
    <name type="scientific">Pseudoruegeria aquimaris</name>
    <dbReference type="NCBI Taxonomy" id="393663"/>
    <lineage>
        <taxon>Bacteria</taxon>
        <taxon>Pseudomonadati</taxon>
        <taxon>Pseudomonadota</taxon>
        <taxon>Alphaproteobacteria</taxon>
        <taxon>Rhodobacterales</taxon>
        <taxon>Roseobacteraceae</taxon>
        <taxon>Pseudoruegeria</taxon>
    </lineage>
</organism>
<dbReference type="RefSeq" id="WP_176244073.1">
    <property type="nucleotide sequence ID" value="NZ_FWFQ01000003.1"/>
</dbReference>
<keyword evidence="4" id="KW-0813">Transport</keyword>
<evidence type="ECO:0000256" key="8">
    <source>
        <dbReference type="ARBA" id="ARBA00022989"/>
    </source>
</evidence>
<dbReference type="InterPro" id="IPR021727">
    <property type="entry name" value="DUF3299"/>
</dbReference>
<evidence type="ECO:0000256" key="2">
    <source>
        <dbReference type="ARBA" id="ARBA00004651"/>
    </source>
</evidence>
<evidence type="ECO:0000313" key="16">
    <source>
        <dbReference type="Proteomes" id="UP000193409"/>
    </source>
</evidence>
<feature type="transmembrane region" description="Helical" evidence="13">
    <location>
        <begin position="486"/>
        <end position="505"/>
    </location>
</feature>
<evidence type="ECO:0000256" key="3">
    <source>
        <dbReference type="ARBA" id="ARBA00022426"/>
    </source>
</evidence>
<protein>
    <submittedName>
        <fullName evidence="15">Nickel/cobalt efflux protein RcnA</fullName>
    </submittedName>
</protein>
<keyword evidence="9" id="KW-0406">Ion transport</keyword>
<comment type="function">
    <text evidence="1">Efflux system for nickel and cobalt.</text>
</comment>